<reference evidence="1 2" key="1">
    <citation type="submission" date="2022-04" db="EMBL/GenBank/DDBJ databases">
        <title>Genome sequence of C. roseum typestrain.</title>
        <authorList>
            <person name="Poehlein A."/>
            <person name="Schoch T."/>
            <person name="Duerre P."/>
            <person name="Daniel R."/>
        </authorList>
    </citation>
    <scope>NUCLEOTIDE SEQUENCE [LARGE SCALE GENOMIC DNA]</scope>
    <source>
        <strain evidence="1 2">DSM 7320</strain>
    </source>
</reference>
<dbReference type="KEGG" id="crw:CROST_003330"/>
<evidence type="ECO:0000313" key="2">
    <source>
        <dbReference type="Proteomes" id="UP000190951"/>
    </source>
</evidence>
<dbReference type="Pfam" id="PF12730">
    <property type="entry name" value="ABC2_membrane_4"/>
    <property type="match status" value="1"/>
</dbReference>
<keyword evidence="2" id="KW-1185">Reference proteome</keyword>
<dbReference type="Proteomes" id="UP000190951">
    <property type="component" value="Chromosome"/>
</dbReference>
<dbReference type="STRING" id="84029.CROST_27330"/>
<organism evidence="1 2">
    <name type="scientific">Clostridium felsineum</name>
    <dbReference type="NCBI Taxonomy" id="36839"/>
    <lineage>
        <taxon>Bacteria</taxon>
        <taxon>Bacillati</taxon>
        <taxon>Bacillota</taxon>
        <taxon>Clostridia</taxon>
        <taxon>Eubacteriales</taxon>
        <taxon>Clostridiaceae</taxon>
        <taxon>Clostridium</taxon>
    </lineage>
</organism>
<accession>A0A1S8MBH9</accession>
<dbReference type="RefSeq" id="WP_077833240.1">
    <property type="nucleotide sequence ID" value="NZ_CP096983.1"/>
</dbReference>
<evidence type="ECO:0000313" key="1">
    <source>
        <dbReference type="EMBL" id="URZ09650.1"/>
    </source>
</evidence>
<sequence>MKRYLNKALIYKDFKSVWWIIILLSIFNSKFVGMNNATRIVSKHRLGNYFGFRIFFNYGTEIYLVMLIIAMMSYIIIRSDRKNTARNLMNYMPFNKGQRVISKVLVGVFIIFVASFIGFLINSIMFINNYIYLKSVIRFKYIIGFFIVSFFVYSSIYILYICVQCVCKNSVFGTVLGIAVIYFPYAVETNLVFLLDKFNIDEVMVIKIIDSLCIPQYLRVNAVVNGGYIVSDKIMKSMGNLIVVIFILSVSLIFIVNKVNLNEDAMVKISKKKEIIFKIFSALALSFLVSDGISKTMRVQNSSRIYIVIIDIVLFIICYFVYERIDKIIKLSRYGWSE</sequence>
<protein>
    <submittedName>
        <fullName evidence="1">Uncharacterized protein</fullName>
    </submittedName>
</protein>
<gene>
    <name evidence="1" type="ORF">CROST_003330</name>
</gene>
<dbReference type="AlphaFoldDB" id="A0A1S8MBH9"/>
<dbReference type="EMBL" id="CP096983">
    <property type="protein sequence ID" value="URZ09650.1"/>
    <property type="molecule type" value="Genomic_DNA"/>
</dbReference>
<proteinExistence type="predicted"/>
<name>A0A1S8MBH9_9CLOT</name>